<feature type="chain" id="PRO_5001559504" description="Thioredoxin domain-containing protein" evidence="1">
    <location>
        <begin position="20"/>
        <end position="231"/>
    </location>
</feature>
<dbReference type="GO" id="GO:0016491">
    <property type="term" value="F:oxidoreductase activity"/>
    <property type="evidence" value="ECO:0007669"/>
    <property type="project" value="InterPro"/>
</dbReference>
<name>A0A037ZFC1_9RHOB</name>
<dbReference type="AlphaFoldDB" id="A0A037ZFC1"/>
<reference evidence="3 4" key="1">
    <citation type="submission" date="2014-03" db="EMBL/GenBank/DDBJ databases">
        <title>Draft Genome Sequence of Actibacterium mucosum KCTC 23349, a Marine Alphaproteobacterium with Complex Ionic Requirements Isolated from Mediterranean Seawater at Malvarrosa Beach, Valencia, Spain.</title>
        <authorList>
            <person name="Arahal D.R."/>
            <person name="Shao Z."/>
            <person name="Lai Q."/>
            <person name="Pujalte M.J."/>
        </authorList>
    </citation>
    <scope>NUCLEOTIDE SEQUENCE [LARGE SCALE GENOMIC DNA]</scope>
    <source>
        <strain evidence="3 4">KCTC 23349</strain>
    </source>
</reference>
<gene>
    <name evidence="3" type="ORF">ACMU_18955</name>
</gene>
<evidence type="ECO:0000313" key="4">
    <source>
        <dbReference type="Proteomes" id="UP000026249"/>
    </source>
</evidence>
<dbReference type="InterPro" id="IPR036249">
    <property type="entry name" value="Thioredoxin-like_sf"/>
</dbReference>
<evidence type="ECO:0000313" key="3">
    <source>
        <dbReference type="EMBL" id="KAJ54303.1"/>
    </source>
</evidence>
<dbReference type="PROSITE" id="PS51352">
    <property type="entry name" value="THIOREDOXIN_2"/>
    <property type="match status" value="1"/>
</dbReference>
<dbReference type="Pfam" id="PF01323">
    <property type="entry name" value="DSBA"/>
    <property type="match status" value="1"/>
</dbReference>
<dbReference type="SUPFAM" id="SSF52833">
    <property type="entry name" value="Thioredoxin-like"/>
    <property type="match status" value="1"/>
</dbReference>
<feature type="domain" description="Thioredoxin" evidence="2">
    <location>
        <begin position="57"/>
        <end position="231"/>
    </location>
</feature>
<accession>A0A037ZFC1</accession>
<sequence>MRTLVTPLICALWAATAHAHEPDLDARVRAYILDNPEVILEALEILSARRAEAELKERLEPHQPMFDAPPVLGMGRADAPIRVVEFFDYRCAPCKAMHPMLETLVAEHPELRIEMRQLPILTPGSERGARFALAVQSVAGDAAYARVHDALWHLRGPLNTPSFARIAQDEGLDFSKIQTAMDSEDVTARIGYNRDFAVEMQVLGTPAFVTPSSVTFGTATLDELKALWLSQ</sequence>
<keyword evidence="4" id="KW-1185">Reference proteome</keyword>
<proteinExistence type="predicted"/>
<dbReference type="InterPro" id="IPR041205">
    <property type="entry name" value="ScsC_N"/>
</dbReference>
<dbReference type="Proteomes" id="UP000026249">
    <property type="component" value="Unassembled WGS sequence"/>
</dbReference>
<dbReference type="RefSeq" id="WP_051588416.1">
    <property type="nucleotide sequence ID" value="NZ_JFKE01000009.1"/>
</dbReference>
<dbReference type="EMBL" id="JFKE01000009">
    <property type="protein sequence ID" value="KAJ54303.1"/>
    <property type="molecule type" value="Genomic_DNA"/>
</dbReference>
<protein>
    <recommendedName>
        <fullName evidence="2">Thioredoxin domain-containing protein</fullName>
    </recommendedName>
</protein>
<organism evidence="3 4">
    <name type="scientific">Actibacterium mucosum KCTC 23349</name>
    <dbReference type="NCBI Taxonomy" id="1454373"/>
    <lineage>
        <taxon>Bacteria</taxon>
        <taxon>Pseudomonadati</taxon>
        <taxon>Pseudomonadota</taxon>
        <taxon>Alphaproteobacteria</taxon>
        <taxon>Rhodobacterales</taxon>
        <taxon>Roseobacteraceae</taxon>
        <taxon>Actibacterium</taxon>
    </lineage>
</organism>
<evidence type="ECO:0000256" key="1">
    <source>
        <dbReference type="SAM" id="SignalP"/>
    </source>
</evidence>
<dbReference type="InterPro" id="IPR013766">
    <property type="entry name" value="Thioredoxin_domain"/>
</dbReference>
<dbReference type="STRING" id="1454373.ACMU_18955"/>
<dbReference type="CDD" id="cd03023">
    <property type="entry name" value="DsbA_Com1_like"/>
    <property type="match status" value="1"/>
</dbReference>
<keyword evidence="1" id="KW-0732">Signal</keyword>
<dbReference type="Pfam" id="PF18312">
    <property type="entry name" value="ScsC_N"/>
    <property type="match status" value="1"/>
</dbReference>
<dbReference type="InterPro" id="IPR001853">
    <property type="entry name" value="DSBA-like_thioredoxin_dom"/>
</dbReference>
<feature type="signal peptide" evidence="1">
    <location>
        <begin position="1"/>
        <end position="19"/>
    </location>
</feature>
<dbReference type="Gene3D" id="3.40.30.10">
    <property type="entry name" value="Glutaredoxin"/>
    <property type="match status" value="1"/>
</dbReference>
<dbReference type="OrthoDB" id="9780147at2"/>
<evidence type="ECO:0000259" key="2">
    <source>
        <dbReference type="PROSITE" id="PS51352"/>
    </source>
</evidence>
<comment type="caution">
    <text evidence="3">The sequence shown here is derived from an EMBL/GenBank/DDBJ whole genome shotgun (WGS) entry which is preliminary data.</text>
</comment>